<keyword evidence="3" id="KW-0820">tRNA-binding</keyword>
<dbReference type="InterPro" id="IPR002318">
    <property type="entry name" value="Ala-tRNA-lgiase_IIc"/>
</dbReference>
<evidence type="ECO:0000256" key="6">
    <source>
        <dbReference type="ARBA" id="ARBA00022840"/>
    </source>
</evidence>
<reference evidence="11 12" key="1">
    <citation type="journal article" date="2015" name="PeerJ">
        <title>First genomic representation of candidate bacterial phylum KSB3 points to enhanced environmental sensing as a trigger of wastewater bulking.</title>
        <authorList>
            <person name="Sekiguchi Y."/>
            <person name="Ohashi A."/>
            <person name="Parks D.H."/>
            <person name="Yamauchi T."/>
            <person name="Tyson G.W."/>
            <person name="Hugenholtz P."/>
        </authorList>
    </citation>
    <scope>NUCLEOTIDE SEQUENCE [LARGE SCALE GENOMIC DNA]</scope>
</reference>
<evidence type="ECO:0000256" key="2">
    <source>
        <dbReference type="ARBA" id="ARBA00013168"/>
    </source>
</evidence>
<dbReference type="InterPro" id="IPR050058">
    <property type="entry name" value="Ala-tRNA_ligase"/>
</dbReference>
<name>A0A081BQ25_9BACT</name>
<dbReference type="PANTHER" id="PTHR11777:SF9">
    <property type="entry name" value="ALANINE--TRNA LIGASE, CYTOPLASMIC"/>
    <property type="match status" value="1"/>
</dbReference>
<dbReference type="GO" id="GO:0002161">
    <property type="term" value="F:aminoacyl-tRNA deacylase activity"/>
    <property type="evidence" value="ECO:0007669"/>
    <property type="project" value="TreeGrafter"/>
</dbReference>
<keyword evidence="5" id="KW-0547">Nucleotide-binding</keyword>
<evidence type="ECO:0000256" key="4">
    <source>
        <dbReference type="ARBA" id="ARBA00022598"/>
    </source>
</evidence>
<dbReference type="AlphaFoldDB" id="A0A081BQ25"/>
<dbReference type="InterPro" id="IPR018164">
    <property type="entry name" value="Ala-tRNA-synth_IIc_N"/>
</dbReference>
<keyword evidence="9 11" id="KW-0030">Aminoacyl-tRNA synthetase</keyword>
<dbReference type="SUPFAM" id="SSF101353">
    <property type="entry name" value="Putative anticodon-binding domain of alanyl-tRNA synthetase (AlaRS)"/>
    <property type="match status" value="1"/>
</dbReference>
<evidence type="ECO:0000259" key="10">
    <source>
        <dbReference type="PROSITE" id="PS50860"/>
    </source>
</evidence>
<dbReference type="SUPFAM" id="SSF55681">
    <property type="entry name" value="Class II aaRS and biotin synthetases"/>
    <property type="match status" value="1"/>
</dbReference>
<evidence type="ECO:0000313" key="12">
    <source>
        <dbReference type="Proteomes" id="UP000030700"/>
    </source>
</evidence>
<dbReference type="PANTHER" id="PTHR11777">
    <property type="entry name" value="ALANYL-TRNA SYNTHETASE"/>
    <property type="match status" value="1"/>
</dbReference>
<keyword evidence="6" id="KW-0067">ATP-binding</keyword>
<evidence type="ECO:0000256" key="8">
    <source>
        <dbReference type="ARBA" id="ARBA00022917"/>
    </source>
</evidence>
<evidence type="ECO:0000256" key="9">
    <source>
        <dbReference type="ARBA" id="ARBA00023146"/>
    </source>
</evidence>
<proteinExistence type="inferred from homology"/>
<dbReference type="GO" id="GO:0004813">
    <property type="term" value="F:alanine-tRNA ligase activity"/>
    <property type="evidence" value="ECO:0007669"/>
    <property type="project" value="UniProtKB-EC"/>
</dbReference>
<evidence type="ECO:0000256" key="3">
    <source>
        <dbReference type="ARBA" id="ARBA00022555"/>
    </source>
</evidence>
<evidence type="ECO:0000313" key="11">
    <source>
        <dbReference type="EMBL" id="GAK52491.1"/>
    </source>
</evidence>
<dbReference type="GO" id="GO:0005737">
    <property type="term" value="C:cytoplasm"/>
    <property type="evidence" value="ECO:0007669"/>
    <property type="project" value="InterPro"/>
</dbReference>
<dbReference type="GO" id="GO:0006419">
    <property type="term" value="P:alanyl-tRNA aminoacylation"/>
    <property type="evidence" value="ECO:0007669"/>
    <property type="project" value="InterPro"/>
</dbReference>
<dbReference type="EC" id="6.1.1.7" evidence="2"/>
<evidence type="ECO:0000256" key="7">
    <source>
        <dbReference type="ARBA" id="ARBA00022884"/>
    </source>
</evidence>
<keyword evidence="4" id="KW-0436">Ligase</keyword>
<comment type="similarity">
    <text evidence="1">Belongs to the class-II aminoacyl-tRNA synthetase family.</text>
</comment>
<evidence type="ECO:0000256" key="1">
    <source>
        <dbReference type="ARBA" id="ARBA00008226"/>
    </source>
</evidence>
<dbReference type="InterPro" id="IPR018162">
    <property type="entry name" value="Ala-tRNA-ligase_IIc_anticod-bd"/>
</dbReference>
<organism evidence="11 12">
    <name type="scientific">Candidatus Moduliflexus flocculans</name>
    <dbReference type="NCBI Taxonomy" id="1499966"/>
    <lineage>
        <taxon>Bacteria</taxon>
        <taxon>Candidatus Moduliflexota</taxon>
        <taxon>Candidatus Moduliflexia</taxon>
        <taxon>Candidatus Moduliflexales</taxon>
        <taxon>Candidatus Moduliflexaceae</taxon>
    </lineage>
</organism>
<dbReference type="GO" id="GO:0005524">
    <property type="term" value="F:ATP binding"/>
    <property type="evidence" value="ECO:0007669"/>
    <property type="project" value="UniProtKB-KW"/>
</dbReference>
<dbReference type="Gene3D" id="3.30.930.10">
    <property type="entry name" value="Bira Bifunctional Protein, Domain 2"/>
    <property type="match status" value="1"/>
</dbReference>
<gene>
    <name evidence="11" type="ORF">U14_03742</name>
</gene>
<dbReference type="PRINTS" id="PR00980">
    <property type="entry name" value="TRNASYNTHALA"/>
</dbReference>
<dbReference type="Pfam" id="PF01411">
    <property type="entry name" value="tRNA-synt_2c"/>
    <property type="match status" value="1"/>
</dbReference>
<dbReference type="InterPro" id="IPR018165">
    <property type="entry name" value="Ala-tRNA-synth_IIc_core"/>
</dbReference>
<dbReference type="STRING" id="1499966.U14_03742"/>
<keyword evidence="8" id="KW-0648">Protein biosynthesis</keyword>
<feature type="domain" description="Alanyl-transfer RNA synthetases family profile" evidence="10">
    <location>
        <begin position="11"/>
        <end position="449"/>
    </location>
</feature>
<dbReference type="GO" id="GO:0000049">
    <property type="term" value="F:tRNA binding"/>
    <property type="evidence" value="ECO:0007669"/>
    <property type="project" value="UniProtKB-KW"/>
</dbReference>
<sequence length="449" mass="50777">MKDEFIKHPGDAFLRHYRDAGYNALPRGSLLDPALPMTFVGSAGLSQIETAIEQGKEHTGERYVLLQTCFRHFDIEQVGASIAHLSLFDMAGAFVFGEIQREPTLRHIWRFLIEEMQIDPRSFRATYFHGGTVDEHRFEADLETRDIWENLGFSPDQLIGVGVDAGFWKQGGGLSGRERFRKCGPTTELFVDRGKEFGCGEQCHPGCRCGRFVEIANILFIYAYIDEETLTLRPLATPFAETVIGVERVAMVAQRLETVFDLPPYAEAVAIMRRAASSASTPAEIEHGARIIADHLRALLFLVADGAPPPGKGGRARIMKVLIRGVLTHAKLLALPQPELLPHLLELFCAAQRHDFLNIQRARSLVVAYIRQEQRRFERTLSAGERYLRQLARNQENARISGWQAIECVKRHGIPLPLLEAKIAQMRMTLNPREYQEAYQSWKETIRGE</sequence>
<dbReference type="PROSITE" id="PS50860">
    <property type="entry name" value="AA_TRNA_LIGASE_II_ALA"/>
    <property type="match status" value="1"/>
</dbReference>
<dbReference type="HOGENOM" id="CLU_609255_0_0_0"/>
<evidence type="ECO:0000256" key="5">
    <source>
        <dbReference type="ARBA" id="ARBA00022741"/>
    </source>
</evidence>
<keyword evidence="12" id="KW-1185">Reference proteome</keyword>
<dbReference type="Proteomes" id="UP000030700">
    <property type="component" value="Unassembled WGS sequence"/>
</dbReference>
<protein>
    <recommendedName>
        <fullName evidence="2">alanine--tRNA ligase</fullName>
        <ecNumber evidence="2">6.1.1.7</ecNumber>
    </recommendedName>
</protein>
<accession>A0A081BQ25</accession>
<dbReference type="EMBL" id="DF820458">
    <property type="protein sequence ID" value="GAK52491.1"/>
    <property type="molecule type" value="Genomic_DNA"/>
</dbReference>
<dbReference type="InterPro" id="IPR045864">
    <property type="entry name" value="aa-tRNA-synth_II/BPL/LPL"/>
</dbReference>
<keyword evidence="7" id="KW-0694">RNA-binding</keyword>